<dbReference type="AlphaFoldDB" id="A0A562N4F7"/>
<evidence type="ECO:0000313" key="1">
    <source>
        <dbReference type="EMBL" id="TWI26973.1"/>
    </source>
</evidence>
<reference evidence="1 2" key="1">
    <citation type="journal article" date="2015" name="Stand. Genomic Sci.">
        <title>Genomic Encyclopedia of Bacterial and Archaeal Type Strains, Phase III: the genomes of soil and plant-associated and newly described type strains.</title>
        <authorList>
            <person name="Whitman W.B."/>
            <person name="Woyke T."/>
            <person name="Klenk H.P."/>
            <person name="Zhou Y."/>
            <person name="Lilburn T.G."/>
            <person name="Beck B.J."/>
            <person name="De Vos P."/>
            <person name="Vandamme P."/>
            <person name="Eisen J.A."/>
            <person name="Garrity G."/>
            <person name="Hugenholtz P."/>
            <person name="Kyrpides N.C."/>
        </authorList>
    </citation>
    <scope>NUCLEOTIDE SEQUENCE [LARGE SCALE GENOMIC DNA]</scope>
    <source>
        <strain evidence="1 2">CGMCC 1.2546</strain>
    </source>
</reference>
<keyword evidence="2" id="KW-1185">Reference proteome</keyword>
<dbReference type="EMBL" id="VLKT01000044">
    <property type="protein sequence ID" value="TWI26973.1"/>
    <property type="molecule type" value="Genomic_DNA"/>
</dbReference>
<name>A0A562N4F7_9HYPH</name>
<accession>A0A562N4F7</accession>
<dbReference type="OrthoDB" id="7432609at2"/>
<dbReference type="RefSeq" id="WP_156090960.1">
    <property type="nucleotide sequence ID" value="NZ_BSPF01000015.1"/>
</dbReference>
<dbReference type="Proteomes" id="UP000317122">
    <property type="component" value="Unassembled WGS sequence"/>
</dbReference>
<proteinExistence type="predicted"/>
<evidence type="ECO:0000313" key="2">
    <source>
        <dbReference type="Proteomes" id="UP000317122"/>
    </source>
</evidence>
<sequence>MSPDPDYHYGYRLGVHLIIDLPNRKIAGNDVDRDGQVDPKLTELLTKMVN</sequence>
<organism evidence="1 2">
    <name type="scientific">Mesorhizobium tianshanense</name>
    <dbReference type="NCBI Taxonomy" id="39844"/>
    <lineage>
        <taxon>Bacteria</taxon>
        <taxon>Pseudomonadati</taxon>
        <taxon>Pseudomonadota</taxon>
        <taxon>Alphaproteobacteria</taxon>
        <taxon>Hyphomicrobiales</taxon>
        <taxon>Phyllobacteriaceae</taxon>
        <taxon>Mesorhizobium</taxon>
    </lineage>
</organism>
<comment type="caution">
    <text evidence="1">The sequence shown here is derived from an EMBL/GenBank/DDBJ whole genome shotgun (WGS) entry which is preliminary data.</text>
</comment>
<protein>
    <submittedName>
        <fullName evidence="1">Uncharacterized protein</fullName>
    </submittedName>
</protein>
<gene>
    <name evidence="1" type="ORF">IQ26_05669</name>
</gene>